<gene>
    <name evidence="1" type="ORF">BDIJAAHH_00010</name>
</gene>
<protein>
    <submittedName>
        <fullName evidence="1">Uncharacterized protein</fullName>
    </submittedName>
</protein>
<organism evidence="1">
    <name type="scientific">Candidatus Methanophaga sp. ANME-1 ERB7</name>
    <dbReference type="NCBI Taxonomy" id="2759913"/>
    <lineage>
        <taxon>Archaea</taxon>
        <taxon>Methanobacteriati</taxon>
        <taxon>Methanobacteriota</taxon>
        <taxon>Stenosarchaea group</taxon>
        <taxon>Methanomicrobia</taxon>
        <taxon>Candidatus Methanophagales</taxon>
        <taxon>Candidatus Methanophagaceae</taxon>
        <taxon>Candidatus Methanophaga</taxon>
    </lineage>
</organism>
<proteinExistence type="predicted"/>
<name>A0A7G9ZA53_9EURY</name>
<dbReference type="EMBL" id="MT631680">
    <property type="protein sequence ID" value="QNO57137.1"/>
    <property type="molecule type" value="Genomic_DNA"/>
</dbReference>
<accession>A0A7G9ZA53</accession>
<dbReference type="AlphaFoldDB" id="A0A7G9ZA53"/>
<evidence type="ECO:0000313" key="1">
    <source>
        <dbReference type="EMBL" id="QNO57137.1"/>
    </source>
</evidence>
<sequence length="96" mass="10707">MILATIRADATIASEIDRFLGSTIFTLVCEEATTLVLAGQHLVDFFDFNIAKLIFFRKAKSIPVVIVLKYVSDREGGIDSKTEENYDGVFSWGEDI</sequence>
<reference evidence="1" key="1">
    <citation type="submission" date="2020-06" db="EMBL/GenBank/DDBJ databases">
        <title>Unique genomic features of the anaerobic methanotrophic archaea.</title>
        <authorList>
            <person name="Chadwick G.L."/>
            <person name="Skennerton C.T."/>
            <person name="Laso-Perez R."/>
            <person name="Leu A.O."/>
            <person name="Speth D.R."/>
            <person name="Yu H."/>
            <person name="Morgan-Lang C."/>
            <person name="Hatzenpichler R."/>
            <person name="Goudeau D."/>
            <person name="Malmstrom R."/>
            <person name="Brazelton W.J."/>
            <person name="Woyke T."/>
            <person name="Hallam S.J."/>
            <person name="Tyson G.W."/>
            <person name="Wegener G."/>
            <person name="Boetius A."/>
            <person name="Orphan V."/>
        </authorList>
    </citation>
    <scope>NUCLEOTIDE SEQUENCE</scope>
</reference>